<comment type="caution">
    <text evidence="3">The sequence shown here is derived from an EMBL/GenBank/DDBJ whole genome shotgun (WGS) entry which is preliminary data.</text>
</comment>
<keyword evidence="1" id="KW-0547">Nucleotide-binding</keyword>
<organism evidence="3 4">
    <name type="scientific">Streblomastix strix</name>
    <dbReference type="NCBI Taxonomy" id="222440"/>
    <lineage>
        <taxon>Eukaryota</taxon>
        <taxon>Metamonada</taxon>
        <taxon>Preaxostyla</taxon>
        <taxon>Oxymonadida</taxon>
        <taxon>Streblomastigidae</taxon>
        <taxon>Streblomastix</taxon>
    </lineage>
</organism>
<proteinExistence type="predicted"/>
<name>A0A5J4UDR4_9EUKA</name>
<reference evidence="3 4" key="1">
    <citation type="submission" date="2019-03" db="EMBL/GenBank/DDBJ databases">
        <title>Single cell metagenomics reveals metabolic interactions within the superorganism composed of flagellate Streblomastix strix and complex community of Bacteroidetes bacteria on its surface.</title>
        <authorList>
            <person name="Treitli S.C."/>
            <person name="Kolisko M."/>
            <person name="Husnik F."/>
            <person name="Keeling P."/>
            <person name="Hampl V."/>
        </authorList>
    </citation>
    <scope>NUCLEOTIDE SEQUENCE [LARGE SCALE GENOMIC DNA]</scope>
    <source>
        <strain evidence="3">ST1C</strain>
    </source>
</reference>
<evidence type="ECO:0000259" key="2">
    <source>
        <dbReference type="PROSITE" id="PS50011"/>
    </source>
</evidence>
<dbReference type="Gene3D" id="3.30.200.20">
    <property type="entry name" value="Phosphorylase Kinase, domain 1"/>
    <property type="match status" value="1"/>
</dbReference>
<dbReference type="Proteomes" id="UP000324800">
    <property type="component" value="Unassembled WGS sequence"/>
</dbReference>
<keyword evidence="1" id="KW-0067">ATP-binding</keyword>
<dbReference type="PROSITE" id="PS00107">
    <property type="entry name" value="PROTEIN_KINASE_ATP"/>
    <property type="match status" value="1"/>
</dbReference>
<protein>
    <recommendedName>
        <fullName evidence="2">Protein kinase domain-containing protein</fullName>
    </recommendedName>
</protein>
<dbReference type="Pfam" id="PF00069">
    <property type="entry name" value="Pkinase"/>
    <property type="match status" value="1"/>
</dbReference>
<feature type="binding site" evidence="1">
    <location>
        <position position="43"/>
    </location>
    <ligand>
        <name>ATP</name>
        <dbReference type="ChEBI" id="CHEBI:30616"/>
    </ligand>
</feature>
<dbReference type="PROSITE" id="PS50011">
    <property type="entry name" value="PROTEIN_KINASE_DOM"/>
    <property type="match status" value="1"/>
</dbReference>
<dbReference type="GO" id="GO:0004672">
    <property type="term" value="F:protein kinase activity"/>
    <property type="evidence" value="ECO:0007669"/>
    <property type="project" value="InterPro"/>
</dbReference>
<evidence type="ECO:0000313" key="4">
    <source>
        <dbReference type="Proteomes" id="UP000324800"/>
    </source>
</evidence>
<dbReference type="SUPFAM" id="SSF56112">
    <property type="entry name" value="Protein kinase-like (PK-like)"/>
    <property type="match status" value="1"/>
</dbReference>
<dbReference type="InterPro" id="IPR000719">
    <property type="entry name" value="Prot_kinase_dom"/>
</dbReference>
<feature type="non-terminal residue" evidence="3">
    <location>
        <position position="106"/>
    </location>
</feature>
<dbReference type="InterPro" id="IPR011009">
    <property type="entry name" value="Kinase-like_dom_sf"/>
</dbReference>
<dbReference type="EMBL" id="SNRW01018028">
    <property type="protein sequence ID" value="KAA6367735.1"/>
    <property type="molecule type" value="Genomic_DNA"/>
</dbReference>
<feature type="domain" description="Protein kinase" evidence="2">
    <location>
        <begin position="15"/>
        <end position="106"/>
    </location>
</feature>
<dbReference type="GO" id="GO:0005524">
    <property type="term" value="F:ATP binding"/>
    <property type="evidence" value="ECO:0007669"/>
    <property type="project" value="UniProtKB-UniRule"/>
</dbReference>
<sequence length="106" mass="12123">MQIDQDKKVLEENHLKVIRLLGKGGFGRVYQVYKEGSGVIAAKVMKEEDFEYGNWQTGIKLIKNVQNPFVLKYFTDNMNGEYVVIQMEYANLGSLENINASNTFLP</sequence>
<dbReference type="AlphaFoldDB" id="A0A5J4UDR4"/>
<evidence type="ECO:0000313" key="3">
    <source>
        <dbReference type="EMBL" id="KAA6367735.1"/>
    </source>
</evidence>
<accession>A0A5J4UDR4</accession>
<evidence type="ECO:0000256" key="1">
    <source>
        <dbReference type="PROSITE-ProRule" id="PRU10141"/>
    </source>
</evidence>
<gene>
    <name evidence="3" type="ORF">EZS28_036739</name>
</gene>
<dbReference type="InterPro" id="IPR017441">
    <property type="entry name" value="Protein_kinase_ATP_BS"/>
</dbReference>